<dbReference type="Proteomes" id="UP000264800">
    <property type="component" value="Unplaced"/>
</dbReference>
<dbReference type="InterPro" id="IPR013787">
    <property type="entry name" value="S100_Ca-bd_sub"/>
</dbReference>
<dbReference type="Ensembl" id="ENSKMAT00000003545.1">
    <property type="protein sequence ID" value="ENSKMAP00000003480.1"/>
    <property type="gene ID" value="ENSKMAG00000002637.1"/>
</dbReference>
<reference evidence="2" key="1">
    <citation type="submission" date="2025-08" db="UniProtKB">
        <authorList>
            <consortium name="Ensembl"/>
        </authorList>
    </citation>
    <scope>IDENTIFICATION</scope>
</reference>
<keyword evidence="3" id="KW-1185">Reference proteome</keyword>
<dbReference type="Pfam" id="PF01023">
    <property type="entry name" value="S_100"/>
    <property type="match status" value="1"/>
</dbReference>
<feature type="domain" description="S100/CaBP-9k-type calcium binding subdomain" evidence="1">
    <location>
        <begin position="1"/>
        <end position="30"/>
    </location>
</feature>
<organism evidence="2 3">
    <name type="scientific">Kryptolebias marmoratus</name>
    <name type="common">Mangrove killifish</name>
    <name type="synonym">Rivulus marmoratus</name>
    <dbReference type="NCBI Taxonomy" id="37003"/>
    <lineage>
        <taxon>Eukaryota</taxon>
        <taxon>Metazoa</taxon>
        <taxon>Chordata</taxon>
        <taxon>Craniata</taxon>
        <taxon>Vertebrata</taxon>
        <taxon>Euteleostomi</taxon>
        <taxon>Actinopterygii</taxon>
        <taxon>Neopterygii</taxon>
        <taxon>Teleostei</taxon>
        <taxon>Neoteleostei</taxon>
        <taxon>Acanthomorphata</taxon>
        <taxon>Ovalentaria</taxon>
        <taxon>Atherinomorphae</taxon>
        <taxon>Cyprinodontiformes</taxon>
        <taxon>Rivulidae</taxon>
        <taxon>Kryptolebias</taxon>
    </lineage>
</organism>
<reference evidence="2" key="2">
    <citation type="submission" date="2025-09" db="UniProtKB">
        <authorList>
            <consortium name="Ensembl"/>
        </authorList>
    </citation>
    <scope>IDENTIFICATION</scope>
</reference>
<name>A0A3Q2ZKS8_KRYMA</name>
<accession>A0A3Q2ZKS8</accession>
<dbReference type="STRING" id="37003.ENSKMAP00000003480"/>
<protein>
    <recommendedName>
        <fullName evidence="1">S100/CaBP-9k-type calcium binding subdomain domain-containing protein</fullName>
    </recommendedName>
</protein>
<evidence type="ECO:0000313" key="2">
    <source>
        <dbReference type="Ensembl" id="ENSKMAP00000003480.1"/>
    </source>
</evidence>
<proteinExistence type="predicted"/>
<sequence>MESAIGVLVSQFEAYAGSDASSDTLSRDEFFLSSHTCGFLFYPQIAADPAALSFLEFWQLIGQLASKHGGFGQ</sequence>
<evidence type="ECO:0000259" key="1">
    <source>
        <dbReference type="Pfam" id="PF01023"/>
    </source>
</evidence>
<dbReference type="AlphaFoldDB" id="A0A3Q2ZKS8"/>
<dbReference type="GeneTree" id="ENSGT00940000177151"/>
<evidence type="ECO:0000313" key="3">
    <source>
        <dbReference type="Proteomes" id="UP000264800"/>
    </source>
</evidence>